<dbReference type="AlphaFoldDB" id="A0A1H8HFH8"/>
<evidence type="ECO:0000256" key="1">
    <source>
        <dbReference type="SAM" id="MobiDB-lite"/>
    </source>
</evidence>
<proteinExistence type="predicted"/>
<reference evidence="3 4" key="1">
    <citation type="submission" date="2019-03" db="EMBL/GenBank/DDBJ databases">
        <title>Genomics of glacier-inhabiting Cryobacterium strains.</title>
        <authorList>
            <person name="Liu Q."/>
            <person name="Xin Y.-H."/>
        </authorList>
    </citation>
    <scope>NUCLEOTIDE SEQUENCE [LARGE SCALE GENOMIC DNA]</scope>
    <source>
        <strain evidence="3 4">Hh15</strain>
    </source>
</reference>
<gene>
    <name evidence="3" type="ORF">E3O10_13855</name>
</gene>
<dbReference type="STRING" id="1424661.SAMN05216281_10980"/>
<organism evidence="3 4">
    <name type="scientific">Cryobacterium luteum</name>
    <dbReference type="NCBI Taxonomy" id="1424661"/>
    <lineage>
        <taxon>Bacteria</taxon>
        <taxon>Bacillati</taxon>
        <taxon>Actinomycetota</taxon>
        <taxon>Actinomycetes</taxon>
        <taxon>Micrococcales</taxon>
        <taxon>Microbacteriaceae</taxon>
        <taxon>Cryobacterium</taxon>
    </lineage>
</organism>
<dbReference type="EMBL" id="SOFF01000033">
    <property type="protein sequence ID" value="TFB86698.1"/>
    <property type="molecule type" value="Genomic_DNA"/>
</dbReference>
<feature type="compositionally biased region" description="Low complexity" evidence="1">
    <location>
        <begin position="90"/>
        <end position="100"/>
    </location>
</feature>
<evidence type="ECO:0000256" key="2">
    <source>
        <dbReference type="SAM" id="Phobius"/>
    </source>
</evidence>
<sequence length="436" mass="44841">MSPDDDERGIDWLASQLDPNPQTDPADGTIDADAGLDSEESPATPTAAEQADAPAPATRFGRRARRSAEPVAEPAVEPVVEPIVEPIAPPVAAAPAGPAPWWTTPLPQPVATEPDAADAADPQSAEAGAPADTVTSEPDLPPADVEPERHDALVVEPAAVEPIAVEPVESVAVQPESIEPPSAIATVLLPVSDTEADAPDPAPGIRLGETAADQPTVLLTKPDSTAGNVDAGLEPPSRHRSRRSAPGTTQATLIWTAVGLLALIVLVGLYFLGQRLVPSPAAAPAPTASAAPTPTPTPTPIPEIAAAQPAGVHEWNTLFGGECLEPYASPWEEDFTVVDCAAEHTAQLVYRGNFGGDATTVFPGEAALAAQINLLCTAPGILDLTAAGAYPNLQMQGSYPITAEQWSAEPRNYYCFVSRASAEPLTASIKGPGPTA</sequence>
<evidence type="ECO:0008006" key="5">
    <source>
        <dbReference type="Google" id="ProtNLM"/>
    </source>
</evidence>
<evidence type="ECO:0000313" key="3">
    <source>
        <dbReference type="EMBL" id="TFB86698.1"/>
    </source>
</evidence>
<keyword evidence="2" id="KW-0812">Transmembrane</keyword>
<name>A0A1H8HFH8_9MICO</name>
<feature type="region of interest" description="Disordered" evidence="1">
    <location>
        <begin position="90"/>
        <end position="151"/>
    </location>
</feature>
<dbReference type="OrthoDB" id="5112895at2"/>
<feature type="compositionally biased region" description="Low complexity" evidence="1">
    <location>
        <begin position="111"/>
        <end position="131"/>
    </location>
</feature>
<feature type="compositionally biased region" description="Low complexity" evidence="1">
    <location>
        <begin position="42"/>
        <end position="58"/>
    </location>
</feature>
<dbReference type="RefSeq" id="WP_092110380.1">
    <property type="nucleotide sequence ID" value="NZ_FOCN01000009.1"/>
</dbReference>
<dbReference type="Proteomes" id="UP000297654">
    <property type="component" value="Unassembled WGS sequence"/>
</dbReference>
<protein>
    <recommendedName>
        <fullName evidence="5">Septum formation-related domain-containing protein</fullName>
    </recommendedName>
</protein>
<feature type="transmembrane region" description="Helical" evidence="2">
    <location>
        <begin position="253"/>
        <end position="272"/>
    </location>
</feature>
<keyword evidence="2" id="KW-1133">Transmembrane helix</keyword>
<feature type="region of interest" description="Disordered" evidence="1">
    <location>
        <begin position="219"/>
        <end position="248"/>
    </location>
</feature>
<evidence type="ECO:0000313" key="4">
    <source>
        <dbReference type="Proteomes" id="UP000297654"/>
    </source>
</evidence>
<keyword evidence="2" id="KW-0472">Membrane</keyword>
<accession>A0A1H8HFH8</accession>
<comment type="caution">
    <text evidence="3">The sequence shown here is derived from an EMBL/GenBank/DDBJ whole genome shotgun (WGS) entry which is preliminary data.</text>
</comment>
<keyword evidence="4" id="KW-1185">Reference proteome</keyword>
<feature type="region of interest" description="Disordered" evidence="1">
    <location>
        <begin position="1"/>
        <end position="77"/>
    </location>
</feature>